<evidence type="ECO:0000313" key="1">
    <source>
        <dbReference type="EMBL" id="KAG2383510.1"/>
    </source>
</evidence>
<dbReference type="Proteomes" id="UP000816034">
    <property type="component" value="Unassembled WGS sequence"/>
</dbReference>
<dbReference type="RefSeq" id="XP_044549189.1">
    <property type="nucleotide sequence ID" value="XM_044693792.1"/>
</dbReference>
<dbReference type="Gene3D" id="3.90.1200.10">
    <property type="match status" value="1"/>
</dbReference>
<sequence>MATHDISKKSGIRYEWSCVSMVSLFLNPVQFISEQFFLDHEQVVSLKKKMQNQVKEIFERHYGIELGQNDLEIINESRNFIYRVCNLDVTDISESSVIVKIVNSDQENPLGNVEYNAYDWLSSEDDTFNIPKCFLKGMLSKDCYYYLILEDIKGRTLLELMDELVKDEIFCCQAMSQIVNFIKKCSLKSVKDRRFGPLDHDMRGRYQNYQEFISSCLQEQNRLLNGCPTHNSQDIYVNKRTELLLPYLEDLTNFFMKNPLLNETNPHLVPIDFNPANFIWCQESSLLVVIDLEVFVGADEMFALGCVMANWYHMPAFKVFEKCWGEITDLKRACAFALLRCLNIMIHLAINTNLNLTDVTPFGNTTPFIQLMEIFRGKLKDL</sequence>
<dbReference type="InterPro" id="IPR011009">
    <property type="entry name" value="Kinase-like_dom_sf"/>
</dbReference>
<dbReference type="EMBL" id="PYSW02000020">
    <property type="protein sequence ID" value="KAG2383510.1"/>
    <property type="molecule type" value="Genomic_DNA"/>
</dbReference>
<gene>
    <name evidence="1" type="ORF">C9374_004181</name>
</gene>
<keyword evidence="2" id="KW-1185">Reference proteome</keyword>
<dbReference type="SUPFAM" id="SSF56112">
    <property type="entry name" value="Protein kinase-like (PK-like)"/>
    <property type="match status" value="1"/>
</dbReference>
<organism evidence="1 2">
    <name type="scientific">Naegleria lovaniensis</name>
    <name type="common">Amoeba</name>
    <dbReference type="NCBI Taxonomy" id="51637"/>
    <lineage>
        <taxon>Eukaryota</taxon>
        <taxon>Discoba</taxon>
        <taxon>Heterolobosea</taxon>
        <taxon>Tetramitia</taxon>
        <taxon>Eutetramitia</taxon>
        <taxon>Vahlkampfiidae</taxon>
        <taxon>Naegleria</taxon>
    </lineage>
</organism>
<reference evidence="1 2" key="1">
    <citation type="journal article" date="2018" name="BMC Genomics">
        <title>The genome of Naegleria lovaniensis, the basis for a comparative approach to unravel pathogenicity factors of the human pathogenic amoeba N. fowleri.</title>
        <authorList>
            <person name="Liechti N."/>
            <person name="Schurch N."/>
            <person name="Bruggmann R."/>
            <person name="Wittwer M."/>
        </authorList>
    </citation>
    <scope>NUCLEOTIDE SEQUENCE [LARGE SCALE GENOMIC DNA]</scope>
    <source>
        <strain evidence="1 2">ATCC 30569</strain>
    </source>
</reference>
<accession>A0AA88KLC3</accession>
<proteinExistence type="predicted"/>
<comment type="caution">
    <text evidence="1">The sequence shown here is derived from an EMBL/GenBank/DDBJ whole genome shotgun (WGS) entry which is preliminary data.</text>
</comment>
<dbReference type="AlphaFoldDB" id="A0AA88KLC3"/>
<protein>
    <submittedName>
        <fullName evidence="1">Uncharacterized protein</fullName>
    </submittedName>
</protein>
<name>A0AA88KLC3_NAELO</name>
<evidence type="ECO:0000313" key="2">
    <source>
        <dbReference type="Proteomes" id="UP000816034"/>
    </source>
</evidence>
<dbReference type="GeneID" id="68096636"/>